<dbReference type="InterPro" id="IPR051131">
    <property type="entry name" value="NEK_Ser/Thr_kinase_NIMA"/>
</dbReference>
<evidence type="ECO:0000256" key="3">
    <source>
        <dbReference type="ARBA" id="ARBA00022679"/>
    </source>
</evidence>
<protein>
    <recommendedName>
        <fullName evidence="1">non-specific serine/threonine protein kinase</fullName>
        <ecNumber evidence="1">2.7.11.1</ecNumber>
    </recommendedName>
</protein>
<dbReference type="EMBL" id="BSDZ01000094">
    <property type="protein sequence ID" value="GLI70234.1"/>
    <property type="molecule type" value="Genomic_DNA"/>
</dbReference>
<feature type="domain" description="Protein kinase" evidence="12">
    <location>
        <begin position="36"/>
        <end position="292"/>
    </location>
</feature>
<dbReference type="InterPro" id="IPR011009">
    <property type="entry name" value="Kinase-like_dom_sf"/>
</dbReference>
<dbReference type="PANTHER" id="PTHR44899">
    <property type="entry name" value="CAMK FAMILY PROTEIN KINASE"/>
    <property type="match status" value="1"/>
</dbReference>
<feature type="compositionally biased region" description="Acidic residues" evidence="11">
    <location>
        <begin position="844"/>
        <end position="862"/>
    </location>
</feature>
<keyword evidence="5" id="KW-0418">Kinase</keyword>
<evidence type="ECO:0000259" key="12">
    <source>
        <dbReference type="PROSITE" id="PS50011"/>
    </source>
</evidence>
<keyword evidence="14" id="KW-1185">Reference proteome</keyword>
<keyword evidence="3" id="KW-0808">Transferase</keyword>
<dbReference type="InterPro" id="IPR008271">
    <property type="entry name" value="Ser/Thr_kinase_AS"/>
</dbReference>
<keyword evidence="6 9" id="KW-0067">ATP-binding</keyword>
<reference evidence="13 14" key="1">
    <citation type="journal article" date="2023" name="IScience">
        <title>Expanded male sex-determining region conserved during the evolution of homothallism in the green alga Volvox.</title>
        <authorList>
            <person name="Yamamoto K."/>
            <person name="Matsuzaki R."/>
            <person name="Mahakham W."/>
            <person name="Heman W."/>
            <person name="Sekimoto H."/>
            <person name="Kawachi M."/>
            <person name="Minakuchi Y."/>
            <person name="Toyoda A."/>
            <person name="Nozaki H."/>
        </authorList>
    </citation>
    <scope>NUCLEOTIDE SEQUENCE [LARGE SCALE GENOMIC DNA]</scope>
    <source>
        <strain evidence="13 14">NIES-4468</strain>
    </source>
</reference>
<evidence type="ECO:0000256" key="6">
    <source>
        <dbReference type="ARBA" id="ARBA00022840"/>
    </source>
</evidence>
<feature type="region of interest" description="Disordered" evidence="11">
    <location>
        <begin position="844"/>
        <end position="876"/>
    </location>
</feature>
<evidence type="ECO:0000313" key="13">
    <source>
        <dbReference type="EMBL" id="GLI70234.1"/>
    </source>
</evidence>
<evidence type="ECO:0000256" key="11">
    <source>
        <dbReference type="SAM" id="MobiDB-lite"/>
    </source>
</evidence>
<feature type="region of interest" description="Disordered" evidence="11">
    <location>
        <begin position="340"/>
        <end position="433"/>
    </location>
</feature>
<feature type="compositionally biased region" description="Low complexity" evidence="11">
    <location>
        <begin position="746"/>
        <end position="759"/>
    </location>
</feature>
<sequence length="970" mass="101435">MATLQLGSFADAGFKELVALADPTLNISERPVRERYTLGDEIGCGSYGRAVRATRIEDGLSVVVKQIRLFEMDEKSRMDTLTEAKVLAQFNHVNIVHYFECLLEGGVLNIVMEYAPGGDLAAAIQKRQHEKKPFSEDEIMFWFVQVVLALYHVHGKHVLHRDLKSQNIFIGEGNLLKLGDFGIARVLNSDTELARTVIGSPYYLSPEICEDRPYNRKSDVWSLGCVLYELTTLRRAFDGQSLPALVVKILRGKYPPVPTRYSTPLRSLIESMLKQDPKDRPSADQILRKDFVRQHLERYASHVMALGLGGAEAVEAGLQGGGGSMPLAAAAALGLAALGASEARPRPSPAPQRTPRPAPTRPPRAPSGSGATPASAAAAASAVTSTAGSPSPAVVAAVPVPPPATGDGERCSSYDVSESETAPATPAEGSSPNKAVFVAARRAQHRLVESGWVRQQQAALAQLAGALAAQRGGGGGGGAPAGSGSSGGGAVAGGADGADVRSPLDAGLEATVFGAGPVGAGGAGAGAGPMAAPATGFAGFTAAKVKLSELKLQRDAEVEAQRRANAAAREQKKAAAARRNHEAAVAVRNRAAERQKEIERNLAEQKAEMEAKAQKAIQLAAAIKIKEDARRREQEEVAQHMSAHREHVKAARARVKKEQLAELGAQFASRMATALSVGPSSGPSETVSGGPQVLVVDFSAAHHHNHKMSPVRSRRTSGVDGDAAVAGRPPRRKTSGQSPVPLAPRSAAGAAAIDSDGTAGPSGKGRPAVEPPWKQRPKGVKSGEFPDVQIFTPFGTGAAASPPARTAASMPHDSGGDADTDEGDQQAAAGVLEVLAQIHTVLEEDQEGEQEDGPDGDGDDNTGGEVSGVQEPLPRGGAAAAAANALKVEELRIFLERQLGTATFLAAYRCLREMQERADDPEVDGAFGFSAASSAGDGSTQSCIESILGAKLYLVRLVHRLITLEDTVFS</sequence>
<dbReference type="InterPro" id="IPR017441">
    <property type="entry name" value="Protein_kinase_ATP_BS"/>
</dbReference>
<dbReference type="InterPro" id="IPR000719">
    <property type="entry name" value="Prot_kinase_dom"/>
</dbReference>
<feature type="region of interest" description="Disordered" evidence="11">
    <location>
        <begin position="704"/>
        <end position="823"/>
    </location>
</feature>
<dbReference type="PANTHER" id="PTHR44899:SF3">
    <property type="entry name" value="SERINE_THREONINE-PROTEIN KINASE NEK1"/>
    <property type="match status" value="1"/>
</dbReference>
<dbReference type="Gene3D" id="1.10.510.10">
    <property type="entry name" value="Transferase(Phosphotransferase) domain 1"/>
    <property type="match status" value="1"/>
</dbReference>
<comment type="catalytic activity">
    <reaction evidence="8">
        <text>L-seryl-[protein] + ATP = O-phospho-L-seryl-[protein] + ADP + H(+)</text>
        <dbReference type="Rhea" id="RHEA:17989"/>
        <dbReference type="Rhea" id="RHEA-COMP:9863"/>
        <dbReference type="Rhea" id="RHEA-COMP:11604"/>
        <dbReference type="ChEBI" id="CHEBI:15378"/>
        <dbReference type="ChEBI" id="CHEBI:29999"/>
        <dbReference type="ChEBI" id="CHEBI:30616"/>
        <dbReference type="ChEBI" id="CHEBI:83421"/>
        <dbReference type="ChEBI" id="CHEBI:456216"/>
        <dbReference type="EC" id="2.7.11.1"/>
    </reaction>
</comment>
<name>A0ABQ5SLE4_9CHLO</name>
<evidence type="ECO:0000256" key="5">
    <source>
        <dbReference type="ARBA" id="ARBA00022777"/>
    </source>
</evidence>
<feature type="compositionally biased region" description="Basic residues" evidence="11">
    <location>
        <begin position="704"/>
        <end position="715"/>
    </location>
</feature>
<organism evidence="13 14">
    <name type="scientific">Volvox africanus</name>
    <dbReference type="NCBI Taxonomy" id="51714"/>
    <lineage>
        <taxon>Eukaryota</taxon>
        <taxon>Viridiplantae</taxon>
        <taxon>Chlorophyta</taxon>
        <taxon>core chlorophytes</taxon>
        <taxon>Chlorophyceae</taxon>
        <taxon>CS clade</taxon>
        <taxon>Chlamydomonadales</taxon>
        <taxon>Volvocaceae</taxon>
        <taxon>Volvox</taxon>
    </lineage>
</organism>
<feature type="binding site" evidence="9">
    <location>
        <position position="65"/>
    </location>
    <ligand>
        <name>ATP</name>
        <dbReference type="ChEBI" id="CHEBI:30616"/>
    </ligand>
</feature>
<feature type="coiled-coil region" evidence="10">
    <location>
        <begin position="558"/>
        <end position="619"/>
    </location>
</feature>
<evidence type="ECO:0000256" key="4">
    <source>
        <dbReference type="ARBA" id="ARBA00022741"/>
    </source>
</evidence>
<accession>A0ABQ5SLE4</accession>
<dbReference type="SMART" id="SM00220">
    <property type="entry name" value="S_TKc"/>
    <property type="match status" value="1"/>
</dbReference>
<dbReference type="EC" id="2.7.11.1" evidence="1"/>
<feature type="compositionally biased region" description="Low complexity" evidence="11">
    <location>
        <begin position="366"/>
        <end position="398"/>
    </location>
</feature>
<evidence type="ECO:0000256" key="8">
    <source>
        <dbReference type="ARBA" id="ARBA00048679"/>
    </source>
</evidence>
<dbReference type="CDD" id="cd08215">
    <property type="entry name" value="STKc_Nek"/>
    <property type="match status" value="1"/>
</dbReference>
<keyword evidence="10" id="KW-0175">Coiled coil</keyword>
<evidence type="ECO:0000256" key="7">
    <source>
        <dbReference type="ARBA" id="ARBA00047899"/>
    </source>
</evidence>
<proteinExistence type="predicted"/>
<dbReference type="SUPFAM" id="SSF56112">
    <property type="entry name" value="Protein kinase-like (PK-like)"/>
    <property type="match status" value="1"/>
</dbReference>
<evidence type="ECO:0000256" key="9">
    <source>
        <dbReference type="PROSITE-ProRule" id="PRU10141"/>
    </source>
</evidence>
<keyword evidence="2" id="KW-0723">Serine/threonine-protein kinase</keyword>
<evidence type="ECO:0000256" key="2">
    <source>
        <dbReference type="ARBA" id="ARBA00022527"/>
    </source>
</evidence>
<dbReference type="Proteomes" id="UP001165090">
    <property type="component" value="Unassembled WGS sequence"/>
</dbReference>
<dbReference type="PROSITE" id="PS50011">
    <property type="entry name" value="PROTEIN_KINASE_DOM"/>
    <property type="match status" value="1"/>
</dbReference>
<dbReference type="Pfam" id="PF00069">
    <property type="entry name" value="Pkinase"/>
    <property type="match status" value="1"/>
</dbReference>
<feature type="compositionally biased region" description="Low complexity" evidence="11">
    <location>
        <begin position="795"/>
        <end position="809"/>
    </location>
</feature>
<feature type="compositionally biased region" description="Pro residues" evidence="11">
    <location>
        <begin position="346"/>
        <end position="365"/>
    </location>
</feature>
<evidence type="ECO:0000256" key="10">
    <source>
        <dbReference type="SAM" id="Coils"/>
    </source>
</evidence>
<evidence type="ECO:0000256" key="1">
    <source>
        <dbReference type="ARBA" id="ARBA00012513"/>
    </source>
</evidence>
<comment type="catalytic activity">
    <reaction evidence="7">
        <text>L-threonyl-[protein] + ATP = O-phospho-L-threonyl-[protein] + ADP + H(+)</text>
        <dbReference type="Rhea" id="RHEA:46608"/>
        <dbReference type="Rhea" id="RHEA-COMP:11060"/>
        <dbReference type="Rhea" id="RHEA-COMP:11605"/>
        <dbReference type="ChEBI" id="CHEBI:15378"/>
        <dbReference type="ChEBI" id="CHEBI:30013"/>
        <dbReference type="ChEBI" id="CHEBI:30616"/>
        <dbReference type="ChEBI" id="CHEBI:61977"/>
        <dbReference type="ChEBI" id="CHEBI:456216"/>
        <dbReference type="EC" id="2.7.11.1"/>
    </reaction>
</comment>
<feature type="compositionally biased region" description="Gly residues" evidence="11">
    <location>
        <begin position="471"/>
        <end position="496"/>
    </location>
</feature>
<gene>
    <name evidence="13" type="ORF">VaNZ11_015018</name>
</gene>
<dbReference type="PROSITE" id="PS00108">
    <property type="entry name" value="PROTEIN_KINASE_ST"/>
    <property type="match status" value="1"/>
</dbReference>
<feature type="compositionally biased region" description="Polar residues" evidence="11">
    <location>
        <begin position="414"/>
        <end position="433"/>
    </location>
</feature>
<keyword evidence="4 9" id="KW-0547">Nucleotide-binding</keyword>
<dbReference type="PROSITE" id="PS00107">
    <property type="entry name" value="PROTEIN_KINASE_ATP"/>
    <property type="match status" value="1"/>
</dbReference>
<comment type="caution">
    <text evidence="13">The sequence shown here is derived from an EMBL/GenBank/DDBJ whole genome shotgun (WGS) entry which is preliminary data.</text>
</comment>
<feature type="region of interest" description="Disordered" evidence="11">
    <location>
        <begin position="469"/>
        <end position="496"/>
    </location>
</feature>
<evidence type="ECO:0000313" key="14">
    <source>
        <dbReference type="Proteomes" id="UP001165090"/>
    </source>
</evidence>